<feature type="compositionally biased region" description="Basic and acidic residues" evidence="1">
    <location>
        <begin position="65"/>
        <end position="77"/>
    </location>
</feature>
<gene>
    <name evidence="2" type="ORF">M7I_5238</name>
</gene>
<keyword evidence="3" id="KW-1185">Reference proteome</keyword>
<dbReference type="HOGENOM" id="CLU_1740690_0_0_1"/>
<dbReference type="AlphaFoldDB" id="H0ERB9"/>
<evidence type="ECO:0000313" key="3">
    <source>
        <dbReference type="Proteomes" id="UP000005446"/>
    </source>
</evidence>
<organism evidence="2 3">
    <name type="scientific">Glarea lozoyensis (strain ATCC 74030 / MF5533)</name>
    <dbReference type="NCBI Taxonomy" id="1104152"/>
    <lineage>
        <taxon>Eukaryota</taxon>
        <taxon>Fungi</taxon>
        <taxon>Dikarya</taxon>
        <taxon>Ascomycota</taxon>
        <taxon>Pezizomycotina</taxon>
        <taxon>Leotiomycetes</taxon>
        <taxon>Helotiales</taxon>
        <taxon>Helotiaceae</taxon>
        <taxon>Glarea</taxon>
    </lineage>
</organism>
<accession>H0ERB9</accession>
<evidence type="ECO:0000313" key="2">
    <source>
        <dbReference type="EMBL" id="EHK98947.1"/>
    </source>
</evidence>
<dbReference type="InParanoid" id="H0ERB9"/>
<protein>
    <submittedName>
        <fullName evidence="2">Uncharacterized protein</fullName>
    </submittedName>
</protein>
<sequence>MTAIGHLGKYARYMIERMRRERKRIAKFKVFNSGVDFSFAFPAAKSACELELRFESAVESTQAMKESEQVQDEEKSASSEAEIEDTKDEGTDATQVQDLEEEQSEGSEDEISSRRADLMWEARHYAVMKKEGSFNGKRDEKCSLTPDAPE</sequence>
<reference evidence="2 3" key="1">
    <citation type="journal article" date="2012" name="Eukaryot. Cell">
        <title>Genome sequence of the fungus Glarea lozoyensis: the first genome sequence of a species from the Helotiaceae family.</title>
        <authorList>
            <person name="Youssar L."/>
            <person name="Gruening B.A."/>
            <person name="Erxleben A."/>
            <person name="Guenther S."/>
            <person name="Huettel W."/>
        </authorList>
    </citation>
    <scope>NUCLEOTIDE SEQUENCE [LARGE SCALE GENOMIC DNA]</scope>
    <source>
        <strain evidence="3">ATCC 74030 / MF5533</strain>
    </source>
</reference>
<name>H0ERB9_GLAL7</name>
<comment type="caution">
    <text evidence="2">The sequence shown here is derived from an EMBL/GenBank/DDBJ whole genome shotgun (WGS) entry which is preliminary data.</text>
</comment>
<feature type="compositionally biased region" description="Acidic residues" evidence="1">
    <location>
        <begin position="98"/>
        <end position="110"/>
    </location>
</feature>
<proteinExistence type="predicted"/>
<feature type="region of interest" description="Disordered" evidence="1">
    <location>
        <begin position="60"/>
        <end position="115"/>
    </location>
</feature>
<dbReference type="Proteomes" id="UP000005446">
    <property type="component" value="Unassembled WGS sequence"/>
</dbReference>
<evidence type="ECO:0000256" key="1">
    <source>
        <dbReference type="SAM" id="MobiDB-lite"/>
    </source>
</evidence>
<dbReference type="EMBL" id="AGUE01000134">
    <property type="protein sequence ID" value="EHK98947.1"/>
    <property type="molecule type" value="Genomic_DNA"/>
</dbReference>